<evidence type="ECO:0000256" key="2">
    <source>
        <dbReference type="ARBA" id="ARBA00022737"/>
    </source>
</evidence>
<evidence type="ECO:0000256" key="4">
    <source>
        <dbReference type="ARBA" id="ARBA00022833"/>
    </source>
</evidence>
<dbReference type="GO" id="GO:0005634">
    <property type="term" value="C:nucleus"/>
    <property type="evidence" value="ECO:0007669"/>
    <property type="project" value="UniProtKB-ARBA"/>
</dbReference>
<evidence type="ECO:0000256" key="5">
    <source>
        <dbReference type="PROSITE-ProRule" id="PRU00042"/>
    </source>
</evidence>
<feature type="region of interest" description="Disordered" evidence="6">
    <location>
        <begin position="324"/>
        <end position="352"/>
    </location>
</feature>
<feature type="domain" description="C2H2-type" evidence="7">
    <location>
        <begin position="264"/>
        <end position="287"/>
    </location>
</feature>
<dbReference type="PROSITE" id="PS00028">
    <property type="entry name" value="ZINC_FINGER_C2H2_1"/>
    <property type="match status" value="6"/>
</dbReference>
<evidence type="ECO:0000256" key="3">
    <source>
        <dbReference type="ARBA" id="ARBA00022771"/>
    </source>
</evidence>
<feature type="region of interest" description="Disordered" evidence="6">
    <location>
        <begin position="284"/>
        <end position="312"/>
    </location>
</feature>
<dbReference type="PANTHER" id="PTHR19818:SF139">
    <property type="entry name" value="PAIR-RULE PROTEIN ODD-PAIRED"/>
    <property type="match status" value="1"/>
</dbReference>
<keyword evidence="4" id="KW-0862">Zinc</keyword>
<evidence type="ECO:0000256" key="6">
    <source>
        <dbReference type="SAM" id="MobiDB-lite"/>
    </source>
</evidence>
<dbReference type="GO" id="GO:0000976">
    <property type="term" value="F:transcription cis-regulatory region binding"/>
    <property type="evidence" value="ECO:0007669"/>
    <property type="project" value="UniProtKB-ARBA"/>
</dbReference>
<proteinExistence type="evidence at transcript level"/>
<dbReference type="EMBL" id="AK371950">
    <property type="protein sequence ID" value="BAK03148.1"/>
    <property type="molecule type" value="mRNA"/>
</dbReference>
<dbReference type="AlphaFoldDB" id="F2E726"/>
<evidence type="ECO:0000256" key="1">
    <source>
        <dbReference type="ARBA" id="ARBA00022723"/>
    </source>
</evidence>
<dbReference type="SMART" id="SM00355">
    <property type="entry name" value="ZnF_C2H2"/>
    <property type="match status" value="6"/>
</dbReference>
<dbReference type="Pfam" id="PF00096">
    <property type="entry name" value="zf-C2H2"/>
    <property type="match status" value="4"/>
</dbReference>
<dbReference type="GO" id="GO:0000981">
    <property type="term" value="F:DNA-binding transcription factor activity, RNA polymerase II-specific"/>
    <property type="evidence" value="ECO:0007669"/>
    <property type="project" value="UniProtKB-ARBA"/>
</dbReference>
<dbReference type="GO" id="GO:0008270">
    <property type="term" value="F:zinc ion binding"/>
    <property type="evidence" value="ECO:0007669"/>
    <property type="project" value="UniProtKB-KW"/>
</dbReference>
<accession>F2E726</accession>
<feature type="domain" description="C2H2-type" evidence="7">
    <location>
        <begin position="175"/>
        <end position="202"/>
    </location>
</feature>
<dbReference type="InterPro" id="IPR013087">
    <property type="entry name" value="Znf_C2H2_type"/>
</dbReference>
<sequence>MEPLLDVLFNQNDVKNNSRSQELKIHLPPQPIPLDSSKKSTQLRTYNNSQIPNEKTAVNKIEPLLLAIGTEEELNSEKDTVPSSFRCHWQDCNAVLSTRTGLATHVSEHLKIHFKSDSLNKNMKLVCKWNSCGEWFENVVMLAKHLSDESHIGQTPYIPREMNHSLDETSQKKRHLCSVCGRTYSSASNLKVHEKLHDPNRRRHVCTVTPCKKSYSTEADLKIHMRSHRGEFAYKCSFPGCTEVFVRASQLYAHERVHDNITMLKCGVCNKRFRMKSDLNVHEQTQHQDLLKEGAESSKSNSASQPQKLDDATLPSRILIQSSLSHESLSSSPSPPSSSQSSGESLNFPPLNLSLSSNGLPRASIEPFKCKENIL</sequence>
<dbReference type="Gene3D" id="3.30.160.60">
    <property type="entry name" value="Classic Zinc Finger"/>
    <property type="match status" value="3"/>
</dbReference>
<evidence type="ECO:0000259" key="7">
    <source>
        <dbReference type="PROSITE" id="PS50157"/>
    </source>
</evidence>
<organism evidence="8">
    <name type="scientific">Hordeum vulgare subsp. vulgare</name>
    <name type="common">Domesticated barley</name>
    <dbReference type="NCBI Taxonomy" id="112509"/>
    <lineage>
        <taxon>Eukaryota</taxon>
        <taxon>Viridiplantae</taxon>
        <taxon>Streptophyta</taxon>
        <taxon>Embryophyta</taxon>
        <taxon>Tracheophyta</taxon>
        <taxon>Spermatophyta</taxon>
        <taxon>Magnoliopsida</taxon>
        <taxon>Liliopsida</taxon>
        <taxon>Poales</taxon>
        <taxon>Poaceae</taxon>
        <taxon>BOP clade</taxon>
        <taxon>Pooideae</taxon>
        <taxon>Triticodae</taxon>
        <taxon>Triticeae</taxon>
        <taxon>Hordeinae</taxon>
        <taxon>Hordeum</taxon>
    </lineage>
</organism>
<keyword evidence="2" id="KW-0677">Repeat</keyword>
<keyword evidence="3 5" id="KW-0863">Zinc-finger</keyword>
<feature type="domain" description="C2H2-type" evidence="7">
    <location>
        <begin position="125"/>
        <end position="156"/>
    </location>
</feature>
<name>F2E726_HORVV</name>
<protein>
    <submittedName>
        <fullName evidence="8">Predicted protein</fullName>
    </submittedName>
</protein>
<feature type="domain" description="C2H2-type" evidence="7">
    <location>
        <begin position="234"/>
        <end position="258"/>
    </location>
</feature>
<evidence type="ECO:0000313" key="8">
    <source>
        <dbReference type="EMBL" id="BAK03148.1"/>
    </source>
</evidence>
<dbReference type="PROSITE" id="PS50157">
    <property type="entry name" value="ZINC_FINGER_C2H2_2"/>
    <property type="match status" value="5"/>
</dbReference>
<dbReference type="InterPro" id="IPR036236">
    <property type="entry name" value="Znf_C2H2_sf"/>
</dbReference>
<dbReference type="GO" id="GO:0045944">
    <property type="term" value="P:positive regulation of transcription by RNA polymerase II"/>
    <property type="evidence" value="ECO:0007669"/>
    <property type="project" value="UniProtKB-ARBA"/>
</dbReference>
<feature type="domain" description="C2H2-type" evidence="7">
    <location>
        <begin position="204"/>
        <end position="233"/>
    </location>
</feature>
<dbReference type="PANTHER" id="PTHR19818">
    <property type="entry name" value="ZINC FINGER PROTEIN ZIC AND GLI"/>
    <property type="match status" value="1"/>
</dbReference>
<dbReference type="SUPFAM" id="SSF57667">
    <property type="entry name" value="beta-beta-alpha zinc fingers"/>
    <property type="match status" value="3"/>
</dbReference>
<keyword evidence="1" id="KW-0479">Metal-binding</keyword>
<feature type="compositionally biased region" description="Polar residues" evidence="6">
    <location>
        <begin position="297"/>
        <end position="307"/>
    </location>
</feature>
<reference evidence="8" key="1">
    <citation type="journal article" date="2011" name="Plant Physiol.">
        <title>Comprehensive sequence analysis of 24,783 barley full-length cDNAs derived from 12 clone libraries.</title>
        <authorList>
            <person name="Matsumoto T."/>
            <person name="Tanaka T."/>
            <person name="Sakai H."/>
            <person name="Amano N."/>
            <person name="Kanamori H."/>
            <person name="Kurita K."/>
            <person name="Kikuta A."/>
            <person name="Kamiya K."/>
            <person name="Yamamoto M."/>
            <person name="Ikawa H."/>
            <person name="Fujii N."/>
            <person name="Hori K."/>
            <person name="Itoh T."/>
            <person name="Sato K."/>
        </authorList>
    </citation>
    <scope>NUCLEOTIDE SEQUENCE</scope>
    <source>
        <tissue evidence="8">Shoot and root</tissue>
    </source>
</reference>
<dbReference type="InterPro" id="IPR050329">
    <property type="entry name" value="GLI_C2H2-zinc-finger"/>
</dbReference>
<feature type="compositionally biased region" description="Basic and acidic residues" evidence="6">
    <location>
        <begin position="284"/>
        <end position="296"/>
    </location>
</feature>